<evidence type="ECO:0000259" key="3">
    <source>
        <dbReference type="PROSITE" id="PS50943"/>
    </source>
</evidence>
<organism evidence="4 5">
    <name type="scientific">Syntrophorhabdus aromaticivorans</name>
    <dbReference type="NCBI Taxonomy" id="328301"/>
    <lineage>
        <taxon>Bacteria</taxon>
        <taxon>Pseudomonadati</taxon>
        <taxon>Thermodesulfobacteriota</taxon>
        <taxon>Syntrophorhabdia</taxon>
        <taxon>Syntrophorhabdales</taxon>
        <taxon>Syntrophorhabdaceae</taxon>
        <taxon>Syntrophorhabdus</taxon>
    </lineage>
</organism>
<dbReference type="Pfam" id="PF01381">
    <property type="entry name" value="HTH_3"/>
    <property type="match status" value="1"/>
</dbReference>
<dbReference type="SUPFAM" id="SSF47413">
    <property type="entry name" value="lambda repressor-like DNA-binding domains"/>
    <property type="match status" value="1"/>
</dbReference>
<evidence type="ECO:0000313" key="4">
    <source>
        <dbReference type="EMBL" id="NLW33866.1"/>
    </source>
</evidence>
<evidence type="ECO:0000256" key="1">
    <source>
        <dbReference type="ARBA" id="ARBA00023125"/>
    </source>
</evidence>
<sequence>MDLGSTIRFLREKHGLKQINLANALQVSPQAVSKWEKGANFPDIPLLLKIAKLFDVSTDYLLGTTDAGSGIFEATVFCSGITHFARRSISMNSREMADYTNVLFYHLTESALKFDGIPVKYVGDGFLCFFSGPDHADRALRAAIHAKKTIQRKDLVISLNSGNIYLGMIGHPRYALRDIVGEAVNRAFLIIEWVSKHCPSGIGATEEVIRSARQLFATTFHAGVCVELIDEEIGIHEISIPQ</sequence>
<evidence type="ECO:0000313" key="5">
    <source>
        <dbReference type="Proteomes" id="UP000777265"/>
    </source>
</evidence>
<accession>A0A971M2E0</accession>
<evidence type="ECO:0000259" key="2">
    <source>
        <dbReference type="PROSITE" id="PS50125"/>
    </source>
</evidence>
<dbReference type="PANTHER" id="PTHR46558:SF11">
    <property type="entry name" value="HTH-TYPE TRANSCRIPTIONAL REGULATOR XRE"/>
    <property type="match status" value="1"/>
</dbReference>
<dbReference type="PANTHER" id="PTHR46558">
    <property type="entry name" value="TRACRIPTIONAL REGULATORY PROTEIN-RELATED-RELATED"/>
    <property type="match status" value="1"/>
</dbReference>
<proteinExistence type="predicted"/>
<reference evidence="4" key="2">
    <citation type="submission" date="2020-01" db="EMBL/GenBank/DDBJ databases">
        <authorList>
            <person name="Campanaro S."/>
        </authorList>
    </citation>
    <scope>NUCLEOTIDE SEQUENCE</scope>
    <source>
        <strain evidence="4">AS06rmzACSIP_7</strain>
    </source>
</reference>
<dbReference type="EMBL" id="JAAYEE010000003">
    <property type="protein sequence ID" value="NLW33866.1"/>
    <property type="molecule type" value="Genomic_DNA"/>
</dbReference>
<dbReference type="Gene3D" id="1.10.260.40">
    <property type="entry name" value="lambda repressor-like DNA-binding domains"/>
    <property type="match status" value="1"/>
</dbReference>
<dbReference type="SUPFAM" id="SSF55073">
    <property type="entry name" value="Nucleotide cyclase"/>
    <property type="match status" value="1"/>
</dbReference>
<feature type="domain" description="HTH cro/C1-type" evidence="3">
    <location>
        <begin position="7"/>
        <end position="61"/>
    </location>
</feature>
<dbReference type="AlphaFoldDB" id="A0A971M2E0"/>
<name>A0A971M2E0_9BACT</name>
<dbReference type="SMART" id="SM00530">
    <property type="entry name" value="HTH_XRE"/>
    <property type="match status" value="1"/>
</dbReference>
<dbReference type="InterPro" id="IPR029787">
    <property type="entry name" value="Nucleotide_cyclase"/>
</dbReference>
<dbReference type="PROSITE" id="PS50943">
    <property type="entry name" value="HTH_CROC1"/>
    <property type="match status" value="1"/>
</dbReference>
<reference evidence="4" key="1">
    <citation type="journal article" date="2020" name="Biotechnol. Biofuels">
        <title>New insights from the biogas microbiome by comprehensive genome-resolved metagenomics of nearly 1600 species originating from multiple anaerobic digesters.</title>
        <authorList>
            <person name="Campanaro S."/>
            <person name="Treu L."/>
            <person name="Rodriguez-R L.M."/>
            <person name="Kovalovszki A."/>
            <person name="Ziels R.M."/>
            <person name="Maus I."/>
            <person name="Zhu X."/>
            <person name="Kougias P.G."/>
            <person name="Basile A."/>
            <person name="Luo G."/>
            <person name="Schluter A."/>
            <person name="Konstantinidis K.T."/>
            <person name="Angelidaki I."/>
        </authorList>
    </citation>
    <scope>NUCLEOTIDE SEQUENCE</scope>
    <source>
        <strain evidence="4">AS06rmzACSIP_7</strain>
    </source>
</reference>
<comment type="caution">
    <text evidence="4">The sequence shown here is derived from an EMBL/GenBank/DDBJ whole genome shotgun (WGS) entry which is preliminary data.</text>
</comment>
<dbReference type="Gene3D" id="3.30.70.1230">
    <property type="entry name" value="Nucleotide cyclase"/>
    <property type="match status" value="1"/>
</dbReference>
<dbReference type="InterPro" id="IPR010982">
    <property type="entry name" value="Lambda_DNA-bd_dom_sf"/>
</dbReference>
<keyword evidence="1" id="KW-0238">DNA-binding</keyword>
<dbReference type="GO" id="GO:0009190">
    <property type="term" value="P:cyclic nucleotide biosynthetic process"/>
    <property type="evidence" value="ECO:0007669"/>
    <property type="project" value="InterPro"/>
</dbReference>
<dbReference type="InterPro" id="IPR001387">
    <property type="entry name" value="Cro/C1-type_HTH"/>
</dbReference>
<dbReference type="GO" id="GO:0004016">
    <property type="term" value="F:adenylate cyclase activity"/>
    <property type="evidence" value="ECO:0007669"/>
    <property type="project" value="UniProtKB-ARBA"/>
</dbReference>
<dbReference type="Proteomes" id="UP000777265">
    <property type="component" value="Unassembled WGS sequence"/>
</dbReference>
<feature type="domain" description="Guanylate cyclase" evidence="2">
    <location>
        <begin position="75"/>
        <end position="191"/>
    </location>
</feature>
<dbReference type="CDD" id="cd07302">
    <property type="entry name" value="CHD"/>
    <property type="match status" value="1"/>
</dbReference>
<dbReference type="GO" id="GO:0003677">
    <property type="term" value="F:DNA binding"/>
    <property type="evidence" value="ECO:0007669"/>
    <property type="project" value="UniProtKB-KW"/>
</dbReference>
<dbReference type="GO" id="GO:0035556">
    <property type="term" value="P:intracellular signal transduction"/>
    <property type="evidence" value="ECO:0007669"/>
    <property type="project" value="InterPro"/>
</dbReference>
<dbReference type="CDD" id="cd00093">
    <property type="entry name" value="HTH_XRE"/>
    <property type="match status" value="1"/>
</dbReference>
<gene>
    <name evidence="4" type="ORF">GXY80_00085</name>
</gene>
<dbReference type="PROSITE" id="PS50125">
    <property type="entry name" value="GUANYLATE_CYCLASE_2"/>
    <property type="match status" value="1"/>
</dbReference>
<protein>
    <submittedName>
        <fullName evidence="4">Helix-turn-helix domain-containing protein</fullName>
    </submittedName>
</protein>
<dbReference type="InterPro" id="IPR001054">
    <property type="entry name" value="A/G_cyclase"/>
</dbReference>